<dbReference type="PANTHER" id="PTHR11895:SF7">
    <property type="entry name" value="GLUTAMYL-TRNA(GLN) AMIDOTRANSFERASE SUBUNIT A, MITOCHONDRIAL"/>
    <property type="match status" value="1"/>
</dbReference>
<dbReference type="Gene3D" id="3.90.1300.10">
    <property type="entry name" value="Amidase signature (AS) domain"/>
    <property type="match status" value="1"/>
</dbReference>
<dbReference type="InterPro" id="IPR020556">
    <property type="entry name" value="Amidase_CS"/>
</dbReference>
<dbReference type="PROSITE" id="PS00571">
    <property type="entry name" value="AMIDASES"/>
    <property type="match status" value="1"/>
</dbReference>
<dbReference type="InterPro" id="IPR023631">
    <property type="entry name" value="Amidase_dom"/>
</dbReference>
<dbReference type="NCBIfam" id="NF005099">
    <property type="entry name" value="PRK06529.1"/>
    <property type="match status" value="1"/>
</dbReference>
<dbReference type="InterPro" id="IPR036928">
    <property type="entry name" value="AS_sf"/>
</dbReference>
<evidence type="ECO:0000313" key="4">
    <source>
        <dbReference type="Proteomes" id="UP001429357"/>
    </source>
</evidence>
<feature type="domain" description="Amidase" evidence="2">
    <location>
        <begin position="20"/>
        <end position="472"/>
    </location>
</feature>
<accession>A0ABV0F3Q6</accession>
<dbReference type="PANTHER" id="PTHR11895">
    <property type="entry name" value="TRANSAMIDASE"/>
    <property type="match status" value="1"/>
</dbReference>
<protein>
    <submittedName>
        <fullName evidence="3">Amidase</fullName>
    </submittedName>
</protein>
<reference evidence="3" key="1">
    <citation type="submission" date="2016-06" db="EMBL/GenBank/DDBJ databases">
        <authorList>
            <person name="Van Tyne D."/>
        </authorList>
    </citation>
    <scope>NUCLEOTIDE SEQUENCE</scope>
    <source>
        <strain evidence="3">JM9A</strain>
    </source>
</reference>
<dbReference type="SUPFAM" id="SSF75304">
    <property type="entry name" value="Amidase signature (AS) enzymes"/>
    <property type="match status" value="1"/>
</dbReference>
<dbReference type="Proteomes" id="UP001429357">
    <property type="component" value="Unassembled WGS sequence"/>
</dbReference>
<reference evidence="3" key="2">
    <citation type="submission" date="2024-02" db="EMBL/GenBank/DDBJ databases">
        <title>The Genome Sequence of Enterococcus diestrammenae JM9A.</title>
        <authorList>
            <person name="Earl A."/>
            <person name="Manson A."/>
            <person name="Gilmore M."/>
            <person name="Sanders J."/>
            <person name="Shea T."/>
            <person name="Howe W."/>
            <person name="Livny J."/>
            <person name="Cuomo C."/>
            <person name="Neafsey D."/>
            <person name="Birren B."/>
        </authorList>
    </citation>
    <scope>NUCLEOTIDE SEQUENCE</scope>
    <source>
        <strain evidence="3">JM9A</strain>
    </source>
</reference>
<evidence type="ECO:0000256" key="1">
    <source>
        <dbReference type="ARBA" id="ARBA00009199"/>
    </source>
</evidence>
<sequence>MKDATDWAEALRNKKISFGELIQQIKKTIDVQNPLLNVVVAIDYAQAQQEYEAQLATGKLADSLFVGVPIPLKILGQSKAGWADTNGSRLFADAIATSSNHFVEKMEGLGLIPLGQTNAPEFGFKNITDPVLFGDTRNPWDATRYPGGSSGGAAAAVASGMFPLAAASDGGGSIRIPASFSGLIGLKPTRGTMPVGPDGWRGWQGASINFALTVSMRDTAAFFYGMRGTEHSAPYQAPKPEWTHTANNRRLPSRPLKIAFTTQSPVGSPVSPEAVAAVQQAVARLTAAGHQVEEVTYPLDGEAIIRSYYRMNGAETAAMFANIQKGFGRKIAQEEVELMTWAIWQYGEKISAASYVNSLAVWDQAAAAMGTFHDKYDLFLTPTTGQPAPLIGQELVSASLLQELSAMKERTEAQGAELIYRMFEKSLALSPFTQLANLTGQPAISLPTHLTEEGLPLGIQLMADRGREDLLLGIGELFENEGAFILPSAWR</sequence>
<dbReference type="Pfam" id="PF01425">
    <property type="entry name" value="Amidase"/>
    <property type="match status" value="1"/>
</dbReference>
<evidence type="ECO:0000313" key="3">
    <source>
        <dbReference type="EMBL" id="MEO1782694.1"/>
    </source>
</evidence>
<dbReference type="RefSeq" id="WP_161869498.1">
    <property type="nucleotide sequence ID" value="NZ_MAEI02000001.1"/>
</dbReference>
<gene>
    <name evidence="3" type="ORF">BAU18_002309</name>
</gene>
<dbReference type="EMBL" id="MAEI02000001">
    <property type="protein sequence ID" value="MEO1782694.1"/>
    <property type="molecule type" value="Genomic_DNA"/>
</dbReference>
<name>A0ABV0F3Q6_9ENTE</name>
<proteinExistence type="inferred from homology"/>
<keyword evidence="4" id="KW-1185">Reference proteome</keyword>
<comment type="caution">
    <text evidence="3">The sequence shown here is derived from an EMBL/GenBank/DDBJ whole genome shotgun (WGS) entry which is preliminary data.</text>
</comment>
<dbReference type="InterPro" id="IPR000120">
    <property type="entry name" value="Amidase"/>
</dbReference>
<comment type="similarity">
    <text evidence="1">Belongs to the amidase family.</text>
</comment>
<evidence type="ECO:0000259" key="2">
    <source>
        <dbReference type="Pfam" id="PF01425"/>
    </source>
</evidence>
<organism evidence="3 4">
    <name type="scientific">Enterococcus diestrammenae</name>
    <dbReference type="NCBI Taxonomy" id="1155073"/>
    <lineage>
        <taxon>Bacteria</taxon>
        <taxon>Bacillati</taxon>
        <taxon>Bacillota</taxon>
        <taxon>Bacilli</taxon>
        <taxon>Lactobacillales</taxon>
        <taxon>Enterococcaceae</taxon>
        <taxon>Enterococcus</taxon>
    </lineage>
</organism>